<organism evidence="2 3">
    <name type="scientific">Tachysurus vachellii</name>
    <name type="common">Darkbarbel catfish</name>
    <name type="synonym">Pelteobagrus vachellii</name>
    <dbReference type="NCBI Taxonomy" id="175792"/>
    <lineage>
        <taxon>Eukaryota</taxon>
        <taxon>Metazoa</taxon>
        <taxon>Chordata</taxon>
        <taxon>Craniata</taxon>
        <taxon>Vertebrata</taxon>
        <taxon>Euteleostomi</taxon>
        <taxon>Actinopterygii</taxon>
        <taxon>Neopterygii</taxon>
        <taxon>Teleostei</taxon>
        <taxon>Ostariophysi</taxon>
        <taxon>Siluriformes</taxon>
        <taxon>Bagridae</taxon>
        <taxon>Tachysurus</taxon>
    </lineage>
</organism>
<evidence type="ECO:0000313" key="2">
    <source>
        <dbReference type="EMBL" id="KAK2821197.1"/>
    </source>
</evidence>
<gene>
    <name evidence="2" type="ORF">Q7C36_020540</name>
</gene>
<feature type="compositionally biased region" description="Acidic residues" evidence="1">
    <location>
        <begin position="89"/>
        <end position="103"/>
    </location>
</feature>
<feature type="region of interest" description="Disordered" evidence="1">
    <location>
        <begin position="68"/>
        <end position="110"/>
    </location>
</feature>
<sequence length="124" mass="13618">MQTRTERLHNVCLALTAYNPVPTQNRAECSPGSRRDLEAFTVSSPGMKLLDELMAKLEFENELNRVCNSFSVNGNTPSARGDSTGSEDSGVDEGASDGEEDEKDVSLMDTVLDMEQDYELLPLI</sequence>
<name>A0AA88LQP7_TACVA</name>
<evidence type="ECO:0000313" key="3">
    <source>
        <dbReference type="Proteomes" id="UP001187315"/>
    </source>
</evidence>
<dbReference type="Proteomes" id="UP001187315">
    <property type="component" value="Unassembled WGS sequence"/>
</dbReference>
<dbReference type="AlphaFoldDB" id="A0AA88LQP7"/>
<dbReference type="InterPro" id="IPR031670">
    <property type="entry name" value="DUF4712"/>
</dbReference>
<reference evidence="2" key="1">
    <citation type="submission" date="2023-08" db="EMBL/GenBank/DDBJ databases">
        <title>Pelteobagrus vachellii genome.</title>
        <authorList>
            <person name="Liu H."/>
        </authorList>
    </citation>
    <scope>NUCLEOTIDE SEQUENCE</scope>
    <source>
        <strain evidence="2">PRFRI_2022a</strain>
        <tissue evidence="2">Muscle</tissue>
    </source>
</reference>
<protein>
    <submittedName>
        <fullName evidence="2">Uncharacterized protein</fullName>
    </submittedName>
</protein>
<accession>A0AA88LQP7</accession>
<proteinExistence type="predicted"/>
<dbReference type="Pfam" id="PF15830">
    <property type="entry name" value="DUF4712"/>
    <property type="match status" value="1"/>
</dbReference>
<keyword evidence="3" id="KW-1185">Reference proteome</keyword>
<feature type="compositionally biased region" description="Polar residues" evidence="1">
    <location>
        <begin position="68"/>
        <end position="87"/>
    </location>
</feature>
<evidence type="ECO:0000256" key="1">
    <source>
        <dbReference type="SAM" id="MobiDB-lite"/>
    </source>
</evidence>
<dbReference type="EMBL" id="JAVHJS010000022">
    <property type="protein sequence ID" value="KAK2821197.1"/>
    <property type="molecule type" value="Genomic_DNA"/>
</dbReference>
<comment type="caution">
    <text evidence="2">The sequence shown here is derived from an EMBL/GenBank/DDBJ whole genome shotgun (WGS) entry which is preliminary data.</text>
</comment>